<dbReference type="AlphaFoldDB" id="A0A8H3F9C7"/>
<comment type="similarity">
    <text evidence="1 4">Belongs to the short-chain dehydrogenases/reductases (SDR) family.</text>
</comment>
<organism evidence="5 6">
    <name type="scientific">Gomphillus americanus</name>
    <dbReference type="NCBI Taxonomy" id="1940652"/>
    <lineage>
        <taxon>Eukaryota</taxon>
        <taxon>Fungi</taxon>
        <taxon>Dikarya</taxon>
        <taxon>Ascomycota</taxon>
        <taxon>Pezizomycotina</taxon>
        <taxon>Lecanoromycetes</taxon>
        <taxon>OSLEUM clade</taxon>
        <taxon>Ostropomycetidae</taxon>
        <taxon>Ostropales</taxon>
        <taxon>Graphidaceae</taxon>
        <taxon>Gomphilloideae</taxon>
        <taxon>Gomphillus</taxon>
    </lineage>
</organism>
<dbReference type="GO" id="GO:0019433">
    <property type="term" value="P:triglyceride catabolic process"/>
    <property type="evidence" value="ECO:0007669"/>
    <property type="project" value="TreeGrafter"/>
</dbReference>
<proteinExistence type="inferred from homology"/>
<dbReference type="InterPro" id="IPR036291">
    <property type="entry name" value="NAD(P)-bd_dom_sf"/>
</dbReference>
<evidence type="ECO:0008006" key="7">
    <source>
        <dbReference type="Google" id="ProtNLM"/>
    </source>
</evidence>
<dbReference type="GO" id="GO:0006654">
    <property type="term" value="P:phosphatidic acid biosynthetic process"/>
    <property type="evidence" value="ECO:0007669"/>
    <property type="project" value="TreeGrafter"/>
</dbReference>
<reference evidence="5" key="1">
    <citation type="submission" date="2021-03" db="EMBL/GenBank/DDBJ databases">
        <authorList>
            <person name="Tagirdzhanova G."/>
        </authorList>
    </citation>
    <scope>NUCLEOTIDE SEQUENCE</scope>
</reference>
<comment type="caution">
    <text evidence="5">The sequence shown here is derived from an EMBL/GenBank/DDBJ whole genome shotgun (WGS) entry which is preliminary data.</text>
</comment>
<dbReference type="PANTHER" id="PTHR44169:SF6">
    <property type="entry name" value="NADPH-DEPENDENT 1-ACYLDIHYDROXYACETONE PHOSPHATE REDUCTASE"/>
    <property type="match status" value="1"/>
</dbReference>
<dbReference type="OrthoDB" id="2102561at2759"/>
<dbReference type="Pfam" id="PF00106">
    <property type="entry name" value="adh_short"/>
    <property type="match status" value="1"/>
</dbReference>
<evidence type="ECO:0000313" key="5">
    <source>
        <dbReference type="EMBL" id="CAF9919409.1"/>
    </source>
</evidence>
<evidence type="ECO:0000256" key="2">
    <source>
        <dbReference type="ARBA" id="ARBA00022857"/>
    </source>
</evidence>
<dbReference type="GO" id="GO:0004806">
    <property type="term" value="F:triacylglycerol lipase activity"/>
    <property type="evidence" value="ECO:0007669"/>
    <property type="project" value="TreeGrafter"/>
</dbReference>
<protein>
    <recommendedName>
        <fullName evidence="7">NADPH-dependent 1-acyldihydroxyacetone phosphate reductase</fullName>
    </recommendedName>
</protein>
<evidence type="ECO:0000256" key="4">
    <source>
        <dbReference type="RuleBase" id="RU000363"/>
    </source>
</evidence>
<dbReference type="GO" id="GO:0000140">
    <property type="term" value="F:acylglycerone-phosphate reductase (NADP+) activity"/>
    <property type="evidence" value="ECO:0007669"/>
    <property type="project" value="TreeGrafter"/>
</dbReference>
<accession>A0A8H3F9C7</accession>
<dbReference type="Proteomes" id="UP000664169">
    <property type="component" value="Unassembled WGS sequence"/>
</dbReference>
<dbReference type="GO" id="GO:0005783">
    <property type="term" value="C:endoplasmic reticulum"/>
    <property type="evidence" value="ECO:0007669"/>
    <property type="project" value="TreeGrafter"/>
</dbReference>
<gene>
    <name evidence="5" type="ORF">GOMPHAMPRED_001794</name>
</gene>
<dbReference type="InterPro" id="IPR002347">
    <property type="entry name" value="SDR_fam"/>
</dbReference>
<dbReference type="SUPFAM" id="SSF51735">
    <property type="entry name" value="NAD(P)-binding Rossmann-fold domains"/>
    <property type="match status" value="1"/>
</dbReference>
<evidence type="ECO:0000313" key="6">
    <source>
        <dbReference type="Proteomes" id="UP000664169"/>
    </source>
</evidence>
<evidence type="ECO:0000256" key="1">
    <source>
        <dbReference type="ARBA" id="ARBA00006484"/>
    </source>
</evidence>
<keyword evidence="6" id="KW-1185">Reference proteome</keyword>
<dbReference type="EMBL" id="CAJPDQ010000014">
    <property type="protein sequence ID" value="CAF9919409.1"/>
    <property type="molecule type" value="Genomic_DNA"/>
</dbReference>
<evidence type="ECO:0000256" key="3">
    <source>
        <dbReference type="ARBA" id="ARBA00023002"/>
    </source>
</evidence>
<keyword evidence="3" id="KW-0560">Oxidoreductase</keyword>
<dbReference type="Gene3D" id="3.40.50.720">
    <property type="entry name" value="NAD(P)-binding Rossmann-like Domain"/>
    <property type="match status" value="1"/>
</dbReference>
<dbReference type="PRINTS" id="PR00081">
    <property type="entry name" value="GDHRDH"/>
</dbReference>
<sequence>MANLQRSVLITGCSDGGLGAALAIAFRNAGLLVYATARNPAKMTKVAEAGCQTLVLDVTSKESIAACVSNIPSLDILVNNAGGGYSMPVMDLSIPEAKKLFDLNVWSCITVTQAFLPLLLASKGLIANHTSVDSVISIPFQSAYNASKAAMSIFSDTMRLELSPFDVKVVEIKTGGAVSKFMDNKLLDTKQITLPLDSIYQPAKETTESVLRGEWVGGRQSSAEDWATLVAKDLLKTRPPIATWRGLGAGSVRLLNLLPAGTLDSPMKKMTRLDEIERTIRQQRH</sequence>
<dbReference type="InterPro" id="IPR020904">
    <property type="entry name" value="Sc_DH/Rdtase_CS"/>
</dbReference>
<dbReference type="PANTHER" id="PTHR44169">
    <property type="entry name" value="NADPH-DEPENDENT 1-ACYLDIHYDROXYACETONE PHOSPHATE REDUCTASE"/>
    <property type="match status" value="1"/>
</dbReference>
<name>A0A8H3F9C7_9LECA</name>
<dbReference type="PROSITE" id="PS00061">
    <property type="entry name" value="ADH_SHORT"/>
    <property type="match status" value="1"/>
</dbReference>
<keyword evidence="2" id="KW-0521">NADP</keyword>
<dbReference type="GO" id="GO:0005811">
    <property type="term" value="C:lipid droplet"/>
    <property type="evidence" value="ECO:0007669"/>
    <property type="project" value="TreeGrafter"/>
</dbReference>
<dbReference type="PRINTS" id="PR00080">
    <property type="entry name" value="SDRFAMILY"/>
</dbReference>